<dbReference type="InterPro" id="IPR011042">
    <property type="entry name" value="6-blade_b-propeller_TolB-like"/>
</dbReference>
<evidence type="ECO:0000256" key="2">
    <source>
        <dbReference type="ARBA" id="ARBA00022729"/>
    </source>
</evidence>
<evidence type="ECO:0000256" key="4">
    <source>
        <dbReference type="ARBA" id="ARBA00023157"/>
    </source>
</evidence>
<keyword evidence="7" id="KW-1185">Reference proteome</keyword>
<dbReference type="SUPFAM" id="SSF57196">
    <property type="entry name" value="EGF/Laminin"/>
    <property type="match status" value="1"/>
</dbReference>
<name>A0A7D9HH00_PARCT</name>
<dbReference type="InterPro" id="IPR000033">
    <property type="entry name" value="LDLR_classB_rpt"/>
</dbReference>
<dbReference type="Pfam" id="PF00058">
    <property type="entry name" value="Ldl_recept_b"/>
    <property type="match status" value="3"/>
</dbReference>
<protein>
    <submittedName>
        <fullName evidence="6">Uncharacterized protein</fullName>
    </submittedName>
</protein>
<dbReference type="PROSITE" id="PS51120">
    <property type="entry name" value="LDLRB"/>
    <property type="match status" value="4"/>
</dbReference>
<keyword evidence="3" id="KW-0677">Repeat</keyword>
<keyword evidence="2" id="KW-0732">Signal</keyword>
<comment type="caution">
    <text evidence="6">The sequence shown here is derived from an EMBL/GenBank/DDBJ whole genome shotgun (WGS) entry which is preliminary data.</text>
</comment>
<evidence type="ECO:0000256" key="1">
    <source>
        <dbReference type="ARBA" id="ARBA00022536"/>
    </source>
</evidence>
<evidence type="ECO:0000313" key="7">
    <source>
        <dbReference type="Proteomes" id="UP001152795"/>
    </source>
</evidence>
<accession>A0A7D9HH00</accession>
<evidence type="ECO:0000256" key="5">
    <source>
        <dbReference type="ARBA" id="ARBA00023180"/>
    </source>
</evidence>
<keyword evidence="5" id="KW-0325">Glycoprotein</keyword>
<dbReference type="Gene3D" id="2.120.10.30">
    <property type="entry name" value="TolB, C-terminal domain"/>
    <property type="match status" value="2"/>
</dbReference>
<dbReference type="Proteomes" id="UP001152795">
    <property type="component" value="Unassembled WGS sequence"/>
</dbReference>
<dbReference type="SUPFAM" id="SSF63825">
    <property type="entry name" value="YWTD domain"/>
    <property type="match status" value="2"/>
</dbReference>
<evidence type="ECO:0000256" key="3">
    <source>
        <dbReference type="ARBA" id="ARBA00022737"/>
    </source>
</evidence>
<dbReference type="PANTHER" id="PTHR46513:SF13">
    <property type="entry name" value="EGF-LIKE DOMAIN-CONTAINING PROTEIN"/>
    <property type="match status" value="1"/>
</dbReference>
<dbReference type="FunFam" id="2.120.10.30:FF:000241">
    <property type="entry name" value="Low-density lipoprotein receptor-related protein 6"/>
    <property type="match status" value="1"/>
</dbReference>
<reference evidence="6" key="1">
    <citation type="submission" date="2020-04" db="EMBL/GenBank/DDBJ databases">
        <authorList>
            <person name="Alioto T."/>
            <person name="Alioto T."/>
            <person name="Gomez Garrido J."/>
        </authorList>
    </citation>
    <scope>NUCLEOTIDE SEQUENCE</scope>
    <source>
        <strain evidence="6">A484AB</strain>
    </source>
</reference>
<organism evidence="6 7">
    <name type="scientific">Paramuricea clavata</name>
    <name type="common">Red gorgonian</name>
    <name type="synonym">Violescent sea-whip</name>
    <dbReference type="NCBI Taxonomy" id="317549"/>
    <lineage>
        <taxon>Eukaryota</taxon>
        <taxon>Metazoa</taxon>
        <taxon>Cnidaria</taxon>
        <taxon>Anthozoa</taxon>
        <taxon>Octocorallia</taxon>
        <taxon>Malacalcyonacea</taxon>
        <taxon>Plexauridae</taxon>
        <taxon>Paramuricea</taxon>
    </lineage>
</organism>
<evidence type="ECO:0000313" key="6">
    <source>
        <dbReference type="EMBL" id="CAB3984880.1"/>
    </source>
</evidence>
<dbReference type="OrthoDB" id="5986723at2759"/>
<keyword evidence="1" id="KW-0245">EGF-like domain</keyword>
<dbReference type="InterPro" id="IPR050778">
    <property type="entry name" value="Cueball_EGF_LRP_Nidogen"/>
</dbReference>
<dbReference type="PANTHER" id="PTHR46513">
    <property type="entry name" value="VITELLOGENIN RECEPTOR-LIKE PROTEIN-RELATED-RELATED"/>
    <property type="match status" value="1"/>
</dbReference>
<gene>
    <name evidence="6" type="ORF">PACLA_8A076836</name>
</gene>
<dbReference type="SMART" id="SM00135">
    <property type="entry name" value="LY"/>
    <property type="match status" value="6"/>
</dbReference>
<dbReference type="Pfam" id="PF14670">
    <property type="entry name" value="FXa_inhibition"/>
    <property type="match status" value="1"/>
</dbReference>
<proteinExistence type="predicted"/>
<keyword evidence="4" id="KW-1015">Disulfide bond</keyword>
<sequence length="381" mass="42519">MEDVKNVEGVAIDWIGRKLYWTTYKSETIEVATLDGKYRKVLINAGLEYPRGMAVDPIAGYLFWSDWGVTAAIERCSLDGTNRVPLVKDNITWPNGVTLDTIQKLVYWIDANHDTINSVDYDGNQRKLIFEDTSLALSQFHGFDLDITGDSVYFTDWLQNAMVEVKISSGVVVRNISIPTTNAIKGAMGLRVVDSSKQQSGTSNCGSNNAGCEQLCFHKVPTGTSCACQLGLKLANDNKSCEDAFTDEFIMFADADAGKIYQMQLDSMNVRPIALPFDKNTNISRPVALEYDRVEDRVYWTDVTLRIICRAFRNGTGFEVLFDDIGVADGLTIDLAGRLLYWTSTTTNAVETSKLDGSLRRTLFKWFLDEPRDIIVDPIDG</sequence>
<dbReference type="EMBL" id="CACRXK020000797">
    <property type="protein sequence ID" value="CAB3984880.1"/>
    <property type="molecule type" value="Genomic_DNA"/>
</dbReference>
<dbReference type="AlphaFoldDB" id="A0A7D9HH00"/>